<proteinExistence type="inferred from homology"/>
<keyword evidence="8" id="KW-0812">Transmembrane</keyword>
<evidence type="ECO:0000256" key="10">
    <source>
        <dbReference type="ARBA" id="ARBA00022949"/>
    </source>
</evidence>
<dbReference type="InterPro" id="IPR014710">
    <property type="entry name" value="RmlC-like_jellyroll"/>
</dbReference>
<keyword evidence="12" id="KW-0472">Membrane</keyword>
<dbReference type="PANTHER" id="PTHR12101">
    <property type="entry name" value="POPEYE DOMAIN CONTAINING PROTEIN"/>
    <property type="match status" value="1"/>
</dbReference>
<dbReference type="GO" id="GO:0030552">
    <property type="term" value="F:cAMP binding"/>
    <property type="evidence" value="ECO:0007669"/>
    <property type="project" value="TreeGrafter"/>
</dbReference>
<dbReference type="PANTHER" id="PTHR12101:SF17">
    <property type="entry name" value="BLOOD VESSEL EPICARDIAL SUBSTANCE"/>
    <property type="match status" value="1"/>
</dbReference>
<evidence type="ECO:0000313" key="16">
    <source>
        <dbReference type="EMBL" id="GFH51079.1"/>
    </source>
</evidence>
<keyword evidence="7" id="KW-1003">Cell membrane</keyword>
<keyword evidence="9" id="KW-0130">Cell adhesion</keyword>
<evidence type="ECO:0000256" key="6">
    <source>
        <dbReference type="ARBA" id="ARBA00022473"/>
    </source>
</evidence>
<accession>A0AAD3H5W0</accession>
<evidence type="ECO:0000313" key="17">
    <source>
        <dbReference type="Proteomes" id="UP001054902"/>
    </source>
</evidence>
<evidence type="ECO:0000256" key="3">
    <source>
        <dbReference type="ARBA" id="ARBA00004435"/>
    </source>
</evidence>
<feature type="domain" description="Cyclic nucleotide-binding" evidence="15">
    <location>
        <begin position="204"/>
        <end position="292"/>
    </location>
</feature>
<keyword evidence="17" id="KW-1185">Reference proteome</keyword>
<evidence type="ECO:0000256" key="4">
    <source>
        <dbReference type="ARBA" id="ARBA00007146"/>
    </source>
</evidence>
<dbReference type="CDD" id="cd00038">
    <property type="entry name" value="CAP_ED"/>
    <property type="match status" value="1"/>
</dbReference>
<evidence type="ECO:0000256" key="7">
    <source>
        <dbReference type="ARBA" id="ARBA00022475"/>
    </source>
</evidence>
<comment type="subcellular location">
    <subcellularLocation>
        <location evidence="3">Cell junction</location>
        <location evidence="3">Tight junction</location>
    </subcellularLocation>
    <subcellularLocation>
        <location evidence="1">Lateral cell membrane</location>
    </subcellularLocation>
    <subcellularLocation>
        <location evidence="2">Membrane</location>
        <topology evidence="2">Multi-pass membrane protein</topology>
    </subcellularLocation>
</comment>
<feature type="region of interest" description="Disordered" evidence="14">
    <location>
        <begin position="295"/>
        <end position="331"/>
    </location>
</feature>
<protein>
    <recommendedName>
        <fullName evidence="15">Cyclic nucleotide-binding domain-containing protein</fullName>
    </recommendedName>
</protein>
<dbReference type="SUPFAM" id="SSF51206">
    <property type="entry name" value="cAMP-binding domain-like"/>
    <property type="match status" value="1"/>
</dbReference>
<dbReference type="InterPro" id="IPR006916">
    <property type="entry name" value="POPDC1-3"/>
</dbReference>
<evidence type="ECO:0000256" key="12">
    <source>
        <dbReference type="ARBA" id="ARBA00023136"/>
    </source>
</evidence>
<dbReference type="InterPro" id="IPR055272">
    <property type="entry name" value="POPDC1-3_dom"/>
</dbReference>
<dbReference type="GO" id="GO:0005923">
    <property type="term" value="C:bicellular tight junction"/>
    <property type="evidence" value="ECO:0007669"/>
    <property type="project" value="UniProtKB-SubCell"/>
</dbReference>
<gene>
    <name evidence="16" type="ORF">CTEN210_07555</name>
</gene>
<comment type="caution">
    <text evidence="16">The sequence shown here is derived from an EMBL/GenBank/DDBJ whole genome shotgun (WGS) entry which is preliminary data.</text>
</comment>
<feature type="compositionally biased region" description="Polar residues" evidence="14">
    <location>
        <begin position="299"/>
        <end position="320"/>
    </location>
</feature>
<keyword evidence="11" id="KW-1133">Transmembrane helix</keyword>
<reference evidence="16 17" key="1">
    <citation type="journal article" date="2021" name="Sci. Rep.">
        <title>The genome of the diatom Chaetoceros tenuissimus carries an ancient integrated fragment of an extant virus.</title>
        <authorList>
            <person name="Hongo Y."/>
            <person name="Kimura K."/>
            <person name="Takaki Y."/>
            <person name="Yoshida Y."/>
            <person name="Baba S."/>
            <person name="Kobayashi G."/>
            <person name="Nagasaki K."/>
            <person name="Hano T."/>
            <person name="Tomaru Y."/>
        </authorList>
    </citation>
    <scope>NUCLEOTIDE SEQUENCE [LARGE SCALE GENOMIC DNA]</scope>
    <source>
        <strain evidence="16 17">NIES-3715</strain>
    </source>
</reference>
<dbReference type="Proteomes" id="UP001054902">
    <property type="component" value="Unassembled WGS sequence"/>
</dbReference>
<evidence type="ECO:0000256" key="2">
    <source>
        <dbReference type="ARBA" id="ARBA00004141"/>
    </source>
</evidence>
<dbReference type="InterPro" id="IPR018490">
    <property type="entry name" value="cNMP-bd_dom_sf"/>
</dbReference>
<evidence type="ECO:0000256" key="8">
    <source>
        <dbReference type="ARBA" id="ARBA00022692"/>
    </source>
</evidence>
<dbReference type="PROSITE" id="PS50042">
    <property type="entry name" value="CNMP_BINDING_3"/>
    <property type="match status" value="1"/>
</dbReference>
<dbReference type="GO" id="GO:0007155">
    <property type="term" value="P:cell adhesion"/>
    <property type="evidence" value="ECO:0007669"/>
    <property type="project" value="UniProtKB-KW"/>
</dbReference>
<comment type="similarity">
    <text evidence="4">Belongs to the popeye family.</text>
</comment>
<dbReference type="InterPro" id="IPR000595">
    <property type="entry name" value="cNMP-bd_dom"/>
</dbReference>
<evidence type="ECO:0000256" key="14">
    <source>
        <dbReference type="SAM" id="MobiDB-lite"/>
    </source>
</evidence>
<keyword evidence="13" id="KW-0325">Glycoprotein</keyword>
<evidence type="ECO:0000256" key="9">
    <source>
        <dbReference type="ARBA" id="ARBA00022889"/>
    </source>
</evidence>
<evidence type="ECO:0000259" key="15">
    <source>
        <dbReference type="PROSITE" id="PS50042"/>
    </source>
</evidence>
<keyword evidence="10" id="KW-0965">Cell junction</keyword>
<keyword evidence="5" id="KW-0796">Tight junction</keyword>
<name>A0AAD3H5W0_9STRA</name>
<dbReference type="GO" id="GO:0016328">
    <property type="term" value="C:lateral plasma membrane"/>
    <property type="evidence" value="ECO:0007669"/>
    <property type="project" value="UniProtKB-SubCell"/>
</dbReference>
<evidence type="ECO:0000256" key="13">
    <source>
        <dbReference type="ARBA" id="ARBA00023180"/>
    </source>
</evidence>
<dbReference type="EMBL" id="BLLK01000045">
    <property type="protein sequence ID" value="GFH51079.1"/>
    <property type="molecule type" value="Genomic_DNA"/>
</dbReference>
<dbReference type="Gene3D" id="2.60.120.10">
    <property type="entry name" value="Jelly Rolls"/>
    <property type="match status" value="1"/>
</dbReference>
<evidence type="ECO:0000256" key="5">
    <source>
        <dbReference type="ARBA" id="ARBA00022427"/>
    </source>
</evidence>
<evidence type="ECO:0000256" key="1">
    <source>
        <dbReference type="ARBA" id="ARBA00004124"/>
    </source>
</evidence>
<sequence>MLRATISSSIYHAKTGVLCRQSVGFSTVQGRGMKQDKYRRKIIRRVIRPIERKPKKTWKLPEIMTPTSLAPKTTKPLPDVKKIVKSKASNKQKASKAWHDILAWMKENSGVIVLNFGSLCTLTAFTRSDILELRCLSMTGSISSVLYFLSLPPPKVWFPPLWSSVFASVNAYKVYFILEERKGKPQFLTQEELNVYEEHFKPHGVTPRMFEKLIHIATVVKIDKGKVLIENGEDLHSVYLVKSGAIDGVTGSLKRRVTAASTDRDGHNENGSNSGAWIGELAFLDVLSQKDAKKMIPKSEQNTKTTLSEKGANESTSQPSEPHPETDRVAQAKQKAILTYVATEDSVVYQFDHKELRDLLKSSADLRAGITRAMTSAVVNKVINLYFSKMDADRPLWQKWLEDNWKTGVKDVDRDSDVHLGGMSSLKIVNITEVKKQG</sequence>
<dbReference type="AlphaFoldDB" id="A0AAD3H5W0"/>
<keyword evidence="6" id="KW-0217">Developmental protein</keyword>
<organism evidence="16 17">
    <name type="scientific">Chaetoceros tenuissimus</name>
    <dbReference type="NCBI Taxonomy" id="426638"/>
    <lineage>
        <taxon>Eukaryota</taxon>
        <taxon>Sar</taxon>
        <taxon>Stramenopiles</taxon>
        <taxon>Ochrophyta</taxon>
        <taxon>Bacillariophyta</taxon>
        <taxon>Coscinodiscophyceae</taxon>
        <taxon>Chaetocerotophycidae</taxon>
        <taxon>Chaetocerotales</taxon>
        <taxon>Chaetocerotaceae</taxon>
        <taxon>Chaetoceros</taxon>
    </lineage>
</organism>
<evidence type="ECO:0000256" key="11">
    <source>
        <dbReference type="ARBA" id="ARBA00022989"/>
    </source>
</evidence>
<dbReference type="Pfam" id="PF04831">
    <property type="entry name" value="POPDC1-3"/>
    <property type="match status" value="1"/>
</dbReference>